<keyword evidence="2 11" id="KW-0813">Transport</keyword>
<evidence type="ECO:0000259" key="15">
    <source>
        <dbReference type="Pfam" id="PF07715"/>
    </source>
</evidence>
<comment type="similarity">
    <text evidence="11 12">Belongs to the TonB-dependent receptor family.</text>
</comment>
<organism evidence="16 17">
    <name type="scientific">Hyphomicrobium nitrativorans NL23</name>
    <dbReference type="NCBI Taxonomy" id="1029756"/>
    <lineage>
        <taxon>Bacteria</taxon>
        <taxon>Pseudomonadati</taxon>
        <taxon>Pseudomonadota</taxon>
        <taxon>Alphaproteobacteria</taxon>
        <taxon>Hyphomicrobiales</taxon>
        <taxon>Hyphomicrobiaceae</taxon>
        <taxon>Hyphomicrobium</taxon>
    </lineage>
</organism>
<keyword evidence="5 11" id="KW-0812">Transmembrane</keyword>
<accession>V5SJZ5</accession>
<evidence type="ECO:0000256" key="3">
    <source>
        <dbReference type="ARBA" id="ARBA00022452"/>
    </source>
</evidence>
<keyword evidence="4" id="KW-0410">Iron transport</keyword>
<dbReference type="PANTHER" id="PTHR32552:SF81">
    <property type="entry name" value="TONB-DEPENDENT OUTER MEMBRANE RECEPTOR"/>
    <property type="match status" value="1"/>
</dbReference>
<dbReference type="Gene3D" id="2.40.170.20">
    <property type="entry name" value="TonB-dependent receptor, beta-barrel domain"/>
    <property type="match status" value="1"/>
</dbReference>
<evidence type="ECO:0000256" key="4">
    <source>
        <dbReference type="ARBA" id="ARBA00022496"/>
    </source>
</evidence>
<evidence type="ECO:0000256" key="10">
    <source>
        <dbReference type="ARBA" id="ARBA00023237"/>
    </source>
</evidence>
<keyword evidence="13" id="KW-0732">Signal</keyword>
<evidence type="ECO:0000256" key="8">
    <source>
        <dbReference type="ARBA" id="ARBA00023077"/>
    </source>
</evidence>
<protein>
    <recommendedName>
        <fullName evidence="18">TonB-denpendent receptor</fullName>
    </recommendedName>
</protein>
<dbReference type="InterPro" id="IPR036942">
    <property type="entry name" value="Beta-barrel_TonB_sf"/>
</dbReference>
<evidence type="ECO:0000256" key="1">
    <source>
        <dbReference type="ARBA" id="ARBA00004571"/>
    </source>
</evidence>
<feature type="domain" description="TonB-dependent receptor plug" evidence="15">
    <location>
        <begin position="80"/>
        <end position="187"/>
    </location>
</feature>
<dbReference type="EMBL" id="CP006912">
    <property type="protein sequence ID" value="AHB50435.1"/>
    <property type="molecule type" value="Genomic_DNA"/>
</dbReference>
<evidence type="ECO:0008006" key="18">
    <source>
        <dbReference type="Google" id="ProtNLM"/>
    </source>
</evidence>
<evidence type="ECO:0000313" key="17">
    <source>
        <dbReference type="Proteomes" id="UP000018542"/>
    </source>
</evidence>
<dbReference type="OrthoDB" id="9760333at2"/>
<evidence type="ECO:0000256" key="11">
    <source>
        <dbReference type="PROSITE-ProRule" id="PRU01360"/>
    </source>
</evidence>
<evidence type="ECO:0000256" key="7">
    <source>
        <dbReference type="ARBA" id="ARBA00023065"/>
    </source>
</evidence>
<evidence type="ECO:0000259" key="14">
    <source>
        <dbReference type="Pfam" id="PF00593"/>
    </source>
</evidence>
<evidence type="ECO:0000256" key="2">
    <source>
        <dbReference type="ARBA" id="ARBA00022448"/>
    </source>
</evidence>
<dbReference type="GO" id="GO:0009279">
    <property type="term" value="C:cell outer membrane"/>
    <property type="evidence" value="ECO:0007669"/>
    <property type="project" value="UniProtKB-SubCell"/>
</dbReference>
<dbReference type="PROSITE" id="PS52016">
    <property type="entry name" value="TONB_DEPENDENT_REC_3"/>
    <property type="match status" value="1"/>
</dbReference>
<comment type="subcellular location">
    <subcellularLocation>
        <location evidence="1 11">Cell outer membrane</location>
        <topology evidence="1 11">Multi-pass membrane protein</topology>
    </subcellularLocation>
</comment>
<feature type="chain" id="PRO_5004740856" description="TonB-denpendent receptor" evidence="13">
    <location>
        <begin position="30"/>
        <end position="718"/>
    </location>
</feature>
<dbReference type="Pfam" id="PF07715">
    <property type="entry name" value="Plug"/>
    <property type="match status" value="1"/>
</dbReference>
<dbReference type="PANTHER" id="PTHR32552">
    <property type="entry name" value="FERRICHROME IRON RECEPTOR-RELATED"/>
    <property type="match status" value="1"/>
</dbReference>
<keyword evidence="3 11" id="KW-1134">Transmembrane beta strand</keyword>
<dbReference type="KEGG" id="hni:W911_16810"/>
<keyword evidence="10 11" id="KW-0998">Cell outer membrane</keyword>
<name>V5SJZ5_9HYPH</name>
<evidence type="ECO:0000256" key="9">
    <source>
        <dbReference type="ARBA" id="ARBA00023136"/>
    </source>
</evidence>
<reference evidence="16 17" key="1">
    <citation type="journal article" date="2014" name="Genome Announc.">
        <title>Complete Genome Sequence of Hyphomicrobium nitrativorans Strain NL23, a Denitrifying Bacterium Isolated from Biofilm of a Methanol-Fed Denitrification System Treating Seawater at the Montreal Biodome.</title>
        <authorList>
            <person name="Martineau C."/>
            <person name="Villeneuve C."/>
            <person name="Mauffrey F."/>
            <person name="Villemur R."/>
        </authorList>
    </citation>
    <scope>NUCLEOTIDE SEQUENCE [LARGE SCALE GENOMIC DNA]</scope>
    <source>
        <strain evidence="16">NL23</strain>
    </source>
</reference>
<dbReference type="AlphaFoldDB" id="V5SJZ5"/>
<proteinExistence type="inferred from homology"/>
<dbReference type="CDD" id="cd01347">
    <property type="entry name" value="ligand_gated_channel"/>
    <property type="match status" value="1"/>
</dbReference>
<dbReference type="PATRIC" id="fig|1029756.8.peg.3501"/>
<feature type="signal peptide" evidence="13">
    <location>
        <begin position="1"/>
        <end position="29"/>
    </location>
</feature>
<dbReference type="InterPro" id="IPR012910">
    <property type="entry name" value="Plug_dom"/>
</dbReference>
<evidence type="ECO:0000256" key="5">
    <source>
        <dbReference type="ARBA" id="ARBA00022692"/>
    </source>
</evidence>
<keyword evidence="6" id="KW-0408">Iron</keyword>
<keyword evidence="7" id="KW-0406">Ion transport</keyword>
<dbReference type="GO" id="GO:0006826">
    <property type="term" value="P:iron ion transport"/>
    <property type="evidence" value="ECO:0007669"/>
    <property type="project" value="UniProtKB-KW"/>
</dbReference>
<keyword evidence="9 11" id="KW-0472">Membrane</keyword>
<dbReference type="InterPro" id="IPR000531">
    <property type="entry name" value="Beta-barrel_TonB"/>
</dbReference>
<dbReference type="Proteomes" id="UP000018542">
    <property type="component" value="Chromosome"/>
</dbReference>
<evidence type="ECO:0000256" key="13">
    <source>
        <dbReference type="SAM" id="SignalP"/>
    </source>
</evidence>
<keyword evidence="8 12" id="KW-0798">TonB box</keyword>
<evidence type="ECO:0000256" key="12">
    <source>
        <dbReference type="RuleBase" id="RU003357"/>
    </source>
</evidence>
<dbReference type="InterPro" id="IPR039426">
    <property type="entry name" value="TonB-dep_rcpt-like"/>
</dbReference>
<dbReference type="HOGENOM" id="CLU_008287_15_2_5"/>
<feature type="domain" description="TonB-dependent receptor-like beta-barrel" evidence="14">
    <location>
        <begin position="253"/>
        <end position="678"/>
    </location>
</feature>
<dbReference type="STRING" id="1029756.W911_16810"/>
<dbReference type="Pfam" id="PF00593">
    <property type="entry name" value="TonB_dep_Rec_b-barrel"/>
    <property type="match status" value="1"/>
</dbReference>
<dbReference type="SUPFAM" id="SSF56935">
    <property type="entry name" value="Porins"/>
    <property type="match status" value="1"/>
</dbReference>
<dbReference type="RefSeq" id="WP_023788654.1">
    <property type="nucleotide sequence ID" value="NC_022997.1"/>
</dbReference>
<evidence type="ECO:0000313" key="16">
    <source>
        <dbReference type="EMBL" id="AHB50435.1"/>
    </source>
</evidence>
<evidence type="ECO:0000256" key="6">
    <source>
        <dbReference type="ARBA" id="ARBA00023004"/>
    </source>
</evidence>
<sequence length="718" mass="77142">MFERKPARVALVSALFIGGSGALSLTATAQQSADNGVDLPSIQVQAPEQAAASGALDLDVGAQPAAIVDDNTGLAAVNKAQSAPAAATVVSRRKIDDSGVSSLEEATRLAPNIRFSSIGAPRFTINTVRGVGNTIADNYFNSPIGIYVDGVQISNAEFNRSLGDAQSVELLRGPQGTLFGHNALGGVINITSRAPTLEPEGEITGTIGNNGQRGGSAVLSGPLIGDTVTGRAFFEYVTRDGFTDYANFNGSIDDLESYVGSGSLRFSPTRAFTATIRGSIEHVDAGGYAYMPFDDYKRRVADLIPPNEDVRDTRSVSANVSYDFGGIVLTSITAARDYDVKSNQDLGYNWNLAAMGGGRAITDEAGRQFSQELRLAGGEGSAFRWLAGALYLTERHDFDYQFDVPAFGGASLLESDYERREIAAYGEGTLNVTRGLELTAGVRVSEEQHDWESSYGFAGDESFTLVTPKFAVAYRFDPDRLVYASATRGARSGGFDRIGSTDAAYDTEYLWSYEVGFKSEWMQRSLTFNAAAFYIDWTDMQIKQMIAPGIIETTNAGAAQSRGFEIEASWRPVSGLEFSGFVGVTHGEYDDYLSASGASFDGHKLINTPEMMAGLSGQYRWPVGAFGLYGVAHIDYVYTGTHYFDPENILKQEGYGLVNARLGIENERFSAALFAKNLFDQDYRTFGYRDFGGMAGLSTEVAAAGPSRLIGVTVGVKF</sequence>
<gene>
    <name evidence="16" type="ORF">W911_16810</name>
</gene>
<keyword evidence="17" id="KW-1185">Reference proteome</keyword>